<dbReference type="AlphaFoldDB" id="A0AAN5D4Y1"/>
<proteinExistence type="predicted"/>
<dbReference type="PANTHER" id="PTHR22744:SF14">
    <property type="entry name" value="BTB DOMAIN-CONTAINING PROTEIN-RELATED"/>
    <property type="match status" value="1"/>
</dbReference>
<dbReference type="CDD" id="cd18186">
    <property type="entry name" value="BTB_POZ_ZBTB_KLHL-like"/>
    <property type="match status" value="1"/>
</dbReference>
<protein>
    <recommendedName>
        <fullName evidence="1">BTB domain-containing protein</fullName>
    </recommendedName>
</protein>
<reference evidence="3" key="1">
    <citation type="submission" date="2022-10" db="EMBL/GenBank/DDBJ databases">
        <title>Genome assembly of Pristionchus species.</title>
        <authorList>
            <person name="Yoshida K."/>
            <person name="Sommer R.J."/>
        </authorList>
    </citation>
    <scope>NUCLEOTIDE SEQUENCE [LARGE SCALE GENOMIC DNA]</scope>
    <source>
        <strain evidence="3">RS5460</strain>
    </source>
</reference>
<evidence type="ECO:0000313" key="3">
    <source>
        <dbReference type="Proteomes" id="UP001328107"/>
    </source>
</evidence>
<dbReference type="PROSITE" id="PS50097">
    <property type="entry name" value="BTB"/>
    <property type="match status" value="1"/>
</dbReference>
<accession>A0AAN5D4Y1</accession>
<dbReference type="SMART" id="SM00225">
    <property type="entry name" value="BTB"/>
    <property type="match status" value="1"/>
</dbReference>
<keyword evidence="3" id="KW-1185">Reference proteome</keyword>
<gene>
    <name evidence="2" type="ORF">PMAYCL1PPCAC_25987</name>
</gene>
<organism evidence="2 3">
    <name type="scientific">Pristionchus mayeri</name>
    <dbReference type="NCBI Taxonomy" id="1317129"/>
    <lineage>
        <taxon>Eukaryota</taxon>
        <taxon>Metazoa</taxon>
        <taxon>Ecdysozoa</taxon>
        <taxon>Nematoda</taxon>
        <taxon>Chromadorea</taxon>
        <taxon>Rhabditida</taxon>
        <taxon>Rhabditina</taxon>
        <taxon>Diplogasteromorpha</taxon>
        <taxon>Diplogasteroidea</taxon>
        <taxon>Neodiplogasteridae</taxon>
        <taxon>Pristionchus</taxon>
    </lineage>
</organism>
<dbReference type="Pfam" id="PF00651">
    <property type="entry name" value="BTB"/>
    <property type="match status" value="1"/>
</dbReference>
<dbReference type="SUPFAM" id="SSF54695">
    <property type="entry name" value="POZ domain"/>
    <property type="match status" value="1"/>
</dbReference>
<feature type="domain" description="BTB" evidence="1">
    <location>
        <begin position="12"/>
        <end position="79"/>
    </location>
</feature>
<dbReference type="InterPro" id="IPR000210">
    <property type="entry name" value="BTB/POZ_dom"/>
</dbReference>
<dbReference type="EMBL" id="BTRK01000005">
    <property type="protein sequence ID" value="GMR55792.1"/>
    <property type="molecule type" value="Genomic_DNA"/>
</dbReference>
<dbReference type="Proteomes" id="UP001328107">
    <property type="component" value="Unassembled WGS sequence"/>
</dbReference>
<dbReference type="Gene3D" id="3.30.710.10">
    <property type="entry name" value="Potassium Channel Kv1.1, Chain A"/>
    <property type="match status" value="1"/>
</dbReference>
<dbReference type="PANTHER" id="PTHR22744">
    <property type="entry name" value="HELIX LOOP HELIX PROTEIN 21-RELATED"/>
    <property type="match status" value="1"/>
</dbReference>
<name>A0AAN5D4Y1_9BILA</name>
<dbReference type="InterPro" id="IPR011333">
    <property type="entry name" value="SKP1/BTB/POZ_sf"/>
</dbReference>
<evidence type="ECO:0000313" key="2">
    <source>
        <dbReference type="EMBL" id="GMR55792.1"/>
    </source>
</evidence>
<comment type="caution">
    <text evidence="2">The sequence shown here is derived from an EMBL/GenBank/DDBJ whole genome shotgun (WGS) entry which is preliminary data.</text>
</comment>
<sequence>MCYSFTVPAADTNVVLIVQGMKMHLNKEFLAKHSPVFAAMFFGDFAEKGKNEIEINDEFYREFVDLLKVIHTDWVPIRDETVSHILKLADQFQVKSAINQAEYFLRTKKIHGGT</sequence>
<evidence type="ECO:0000259" key="1">
    <source>
        <dbReference type="PROSITE" id="PS50097"/>
    </source>
</evidence>
<feature type="non-terminal residue" evidence="2">
    <location>
        <position position="114"/>
    </location>
</feature>